<accession>A0A811UI32</accession>
<evidence type="ECO:0000256" key="1">
    <source>
        <dbReference type="ARBA" id="ARBA00004370"/>
    </source>
</evidence>
<protein>
    <submittedName>
        <fullName evidence="8">(Mediterranean fruit fly) hypothetical protein</fullName>
    </submittedName>
</protein>
<dbReference type="Proteomes" id="UP000606786">
    <property type="component" value="Unassembled WGS sequence"/>
</dbReference>
<evidence type="ECO:0000256" key="6">
    <source>
        <dbReference type="SAM" id="Phobius"/>
    </source>
</evidence>
<comment type="similarity">
    <text evidence="2">Belongs to the RUS1 family.</text>
</comment>
<dbReference type="InterPro" id="IPR006968">
    <property type="entry name" value="RUS_fam"/>
</dbReference>
<gene>
    <name evidence="8" type="ORF">CCAP1982_LOCUS7031</name>
</gene>
<proteinExistence type="inferred from homology"/>
<keyword evidence="9" id="KW-1185">Reference proteome</keyword>
<dbReference type="InterPro" id="IPR054549">
    <property type="entry name" value="UVB_sens_RUS_dom"/>
</dbReference>
<dbReference type="GO" id="GO:0016020">
    <property type="term" value="C:membrane"/>
    <property type="evidence" value="ECO:0007669"/>
    <property type="project" value="UniProtKB-SubCell"/>
</dbReference>
<comment type="caution">
    <text evidence="8">The sequence shown here is derived from an EMBL/GenBank/DDBJ whole genome shotgun (WGS) entry which is preliminary data.</text>
</comment>
<dbReference type="AlphaFoldDB" id="A0A811UI32"/>
<evidence type="ECO:0000313" key="8">
    <source>
        <dbReference type="EMBL" id="CAD6998431.1"/>
    </source>
</evidence>
<feature type="transmembrane region" description="Helical" evidence="6">
    <location>
        <begin position="62"/>
        <end position="79"/>
    </location>
</feature>
<dbReference type="OrthoDB" id="364779at2759"/>
<evidence type="ECO:0000313" key="9">
    <source>
        <dbReference type="Proteomes" id="UP000606786"/>
    </source>
</evidence>
<dbReference type="EMBL" id="CAJHJT010000012">
    <property type="protein sequence ID" value="CAD6998431.1"/>
    <property type="molecule type" value="Genomic_DNA"/>
</dbReference>
<keyword evidence="4 6" id="KW-1133">Transmembrane helix</keyword>
<evidence type="ECO:0000256" key="4">
    <source>
        <dbReference type="ARBA" id="ARBA00022989"/>
    </source>
</evidence>
<name>A0A811UI32_CERCA</name>
<evidence type="ECO:0000256" key="2">
    <source>
        <dbReference type="ARBA" id="ARBA00007558"/>
    </source>
</evidence>
<keyword evidence="3 6" id="KW-0812">Transmembrane</keyword>
<evidence type="ECO:0000256" key="5">
    <source>
        <dbReference type="ARBA" id="ARBA00023136"/>
    </source>
</evidence>
<dbReference type="PANTHER" id="PTHR12770">
    <property type="entry name" value="RUS1 FAMILY PROTEIN C16ORF58"/>
    <property type="match status" value="1"/>
</dbReference>
<evidence type="ECO:0000256" key="3">
    <source>
        <dbReference type="ARBA" id="ARBA00022692"/>
    </source>
</evidence>
<dbReference type="PANTHER" id="PTHR12770:SF31">
    <property type="entry name" value="RUS FAMILY MEMBER 1"/>
    <property type="match status" value="1"/>
</dbReference>
<comment type="subcellular location">
    <subcellularLocation>
        <location evidence="1">Membrane</location>
    </subcellularLocation>
</comment>
<dbReference type="Pfam" id="PF04884">
    <property type="entry name" value="UVB_sens_prot"/>
    <property type="match status" value="1"/>
</dbReference>
<organism evidence="8 9">
    <name type="scientific">Ceratitis capitata</name>
    <name type="common">Mediterranean fruit fly</name>
    <name type="synonym">Tephritis capitata</name>
    <dbReference type="NCBI Taxonomy" id="7213"/>
    <lineage>
        <taxon>Eukaryota</taxon>
        <taxon>Metazoa</taxon>
        <taxon>Ecdysozoa</taxon>
        <taxon>Arthropoda</taxon>
        <taxon>Hexapoda</taxon>
        <taxon>Insecta</taxon>
        <taxon>Pterygota</taxon>
        <taxon>Neoptera</taxon>
        <taxon>Endopterygota</taxon>
        <taxon>Diptera</taxon>
        <taxon>Brachycera</taxon>
        <taxon>Muscomorpha</taxon>
        <taxon>Tephritoidea</taxon>
        <taxon>Tephritidae</taxon>
        <taxon>Ceratitis</taxon>
        <taxon>Ceratitis</taxon>
    </lineage>
</organism>
<keyword evidence="5 6" id="KW-0472">Membrane</keyword>
<reference evidence="8" key="1">
    <citation type="submission" date="2020-11" db="EMBL/GenBank/DDBJ databases">
        <authorList>
            <person name="Whitehead M."/>
        </authorList>
    </citation>
    <scope>NUCLEOTIDE SEQUENCE</scope>
    <source>
        <strain evidence="8">EGII</strain>
    </source>
</reference>
<sequence length="86" mass="9318">MGIEIYVLPKYPFFSTQLLCATTVIKSIVGVAGGATRAALTQHHAIRGNLADVASKDSSQETFVNLIASFIGLYMLTLIKSQRLVF</sequence>
<evidence type="ECO:0000259" key="7">
    <source>
        <dbReference type="Pfam" id="PF04884"/>
    </source>
</evidence>
<feature type="domain" description="Protein root UVB sensitive/RUS" evidence="7">
    <location>
        <begin position="3"/>
        <end position="83"/>
    </location>
</feature>